<sequence>MYKLCFYVPESHLEAVKEAVFAAGGGRIGDYDRCCWQVLGEGQFRPLAAAKPFIGEAGQVERVSEYRVELVCDASSIAAVVAALKSAHPYEEPAFDILQVITSLPEAP</sequence>
<dbReference type="PANTHER" id="PTHR41774">
    <property type="match status" value="1"/>
</dbReference>
<dbReference type="InterPro" id="IPR036069">
    <property type="entry name" value="DUF34/NIF3_sf"/>
</dbReference>
<protein>
    <submittedName>
        <fullName evidence="1">NGG1p interacting factor NIF3</fullName>
    </submittedName>
</protein>
<dbReference type="RefSeq" id="WP_182173760.1">
    <property type="nucleotide sequence ID" value="NZ_JACFXU010000015.1"/>
</dbReference>
<dbReference type="EMBL" id="JACFXU010000015">
    <property type="protein sequence ID" value="MBA6413741.1"/>
    <property type="molecule type" value="Genomic_DNA"/>
</dbReference>
<gene>
    <name evidence="1" type="ORF">H2508_11535</name>
</gene>
<dbReference type="FunFam" id="3.30.70.120:FF:000006">
    <property type="entry name" value="GTP cyclohydrolase 1 type 2 homolog"/>
    <property type="match status" value="1"/>
</dbReference>
<evidence type="ECO:0000313" key="1">
    <source>
        <dbReference type="EMBL" id="MBA6413741.1"/>
    </source>
</evidence>
<dbReference type="InterPro" id="IPR015867">
    <property type="entry name" value="N-reg_PII/ATP_PRibTrfase_C"/>
</dbReference>
<dbReference type="Gene3D" id="3.30.70.120">
    <property type="match status" value="1"/>
</dbReference>
<dbReference type="PANTHER" id="PTHR41774:SF1">
    <property type="entry name" value="NGG1P INTERACTING FACTOR NIF3"/>
    <property type="match status" value="1"/>
</dbReference>
<keyword evidence="2" id="KW-1185">Reference proteome</keyword>
<dbReference type="SUPFAM" id="SSF102705">
    <property type="entry name" value="NIF3 (NGG1p interacting factor 3)-like"/>
    <property type="match status" value="1"/>
</dbReference>
<organism evidence="1 2">
    <name type="scientific">Sediminihaliea albiluteola</name>
    <dbReference type="NCBI Taxonomy" id="2758564"/>
    <lineage>
        <taxon>Bacteria</taxon>
        <taxon>Pseudomonadati</taxon>
        <taxon>Pseudomonadota</taxon>
        <taxon>Gammaproteobacteria</taxon>
        <taxon>Cellvibrionales</taxon>
        <taxon>Halieaceae</taxon>
        <taxon>Sediminihaliea</taxon>
    </lineage>
</organism>
<name>A0A7W2TXI0_9GAMM</name>
<accession>A0A7W2TXI0</accession>
<dbReference type="AlphaFoldDB" id="A0A7W2TXI0"/>
<dbReference type="Proteomes" id="UP000539350">
    <property type="component" value="Unassembled WGS sequence"/>
</dbReference>
<reference evidence="1 2" key="1">
    <citation type="submission" date="2020-07" db="EMBL/GenBank/DDBJ databases">
        <title>Halieaceae bacterium, F7430, whole genome shotgun sequencing project.</title>
        <authorList>
            <person name="Jiang S."/>
            <person name="Liu Z.W."/>
            <person name="Du Z.J."/>
        </authorList>
    </citation>
    <scope>NUCLEOTIDE SEQUENCE [LARGE SCALE GENOMIC DNA]</scope>
    <source>
        <strain evidence="1 2">F7430</strain>
    </source>
</reference>
<comment type="caution">
    <text evidence="1">The sequence shown here is derived from an EMBL/GenBank/DDBJ whole genome shotgun (WGS) entry which is preliminary data.</text>
</comment>
<proteinExistence type="predicted"/>
<evidence type="ECO:0000313" key="2">
    <source>
        <dbReference type="Proteomes" id="UP000539350"/>
    </source>
</evidence>